<dbReference type="GO" id="GO:0005886">
    <property type="term" value="C:plasma membrane"/>
    <property type="evidence" value="ECO:0007669"/>
    <property type="project" value="UniProtKB-SubCell"/>
</dbReference>
<evidence type="ECO:0000256" key="7">
    <source>
        <dbReference type="SAM" id="Phobius"/>
    </source>
</evidence>
<dbReference type="Pfam" id="PF07690">
    <property type="entry name" value="MFS_1"/>
    <property type="match status" value="1"/>
</dbReference>
<evidence type="ECO:0000256" key="2">
    <source>
        <dbReference type="ARBA" id="ARBA00022448"/>
    </source>
</evidence>
<evidence type="ECO:0008006" key="9">
    <source>
        <dbReference type="Google" id="ProtNLM"/>
    </source>
</evidence>
<evidence type="ECO:0000256" key="4">
    <source>
        <dbReference type="ARBA" id="ARBA00022692"/>
    </source>
</evidence>
<feature type="transmembrane region" description="Helical" evidence="7">
    <location>
        <begin position="95"/>
        <end position="113"/>
    </location>
</feature>
<dbReference type="InterPro" id="IPR011701">
    <property type="entry name" value="MFS"/>
</dbReference>
<accession>A0A1M4DVR2</accession>
<organism evidence="8">
    <name type="scientific">Nonomuraea gerenzanensis</name>
    <dbReference type="NCBI Taxonomy" id="93944"/>
    <lineage>
        <taxon>Bacteria</taxon>
        <taxon>Bacillati</taxon>
        <taxon>Actinomycetota</taxon>
        <taxon>Actinomycetes</taxon>
        <taxon>Streptosporangiales</taxon>
        <taxon>Streptosporangiaceae</taxon>
        <taxon>Nonomuraea</taxon>
    </lineage>
</organism>
<feature type="transmembrane region" description="Helical" evidence="7">
    <location>
        <begin position="183"/>
        <end position="205"/>
    </location>
</feature>
<dbReference type="InterPro" id="IPR050171">
    <property type="entry name" value="MFS_Transporters"/>
</dbReference>
<feature type="transmembrane region" description="Helical" evidence="7">
    <location>
        <begin position="258"/>
        <end position="281"/>
    </location>
</feature>
<evidence type="ECO:0000256" key="1">
    <source>
        <dbReference type="ARBA" id="ARBA00004651"/>
    </source>
</evidence>
<evidence type="ECO:0000256" key="6">
    <source>
        <dbReference type="ARBA" id="ARBA00023136"/>
    </source>
</evidence>
<evidence type="ECO:0000313" key="8">
    <source>
        <dbReference type="EMBL" id="SBO90648.1"/>
    </source>
</evidence>
<dbReference type="Gene3D" id="1.20.1250.20">
    <property type="entry name" value="MFS general substrate transporter like domains"/>
    <property type="match status" value="1"/>
</dbReference>
<gene>
    <name evidence="8" type="ORF">BN4615_P162</name>
</gene>
<protein>
    <recommendedName>
        <fullName evidence="9">Membrane transport protein</fullName>
    </recommendedName>
</protein>
<keyword evidence="5 7" id="KW-1133">Transmembrane helix</keyword>
<feature type="transmembrane region" description="Helical" evidence="7">
    <location>
        <begin position="387"/>
        <end position="411"/>
    </location>
</feature>
<dbReference type="PANTHER" id="PTHR23517">
    <property type="entry name" value="RESISTANCE PROTEIN MDTM, PUTATIVE-RELATED-RELATED"/>
    <property type="match status" value="1"/>
</dbReference>
<evidence type="ECO:0000256" key="3">
    <source>
        <dbReference type="ARBA" id="ARBA00022475"/>
    </source>
</evidence>
<proteinExistence type="predicted"/>
<feature type="transmembrane region" description="Helical" evidence="7">
    <location>
        <begin position="31"/>
        <end position="54"/>
    </location>
</feature>
<dbReference type="SUPFAM" id="SSF103473">
    <property type="entry name" value="MFS general substrate transporter"/>
    <property type="match status" value="1"/>
</dbReference>
<feature type="transmembrane region" description="Helical" evidence="7">
    <location>
        <begin position="226"/>
        <end position="252"/>
    </location>
</feature>
<keyword evidence="3" id="KW-1003">Cell membrane</keyword>
<feature type="transmembrane region" description="Helical" evidence="7">
    <location>
        <begin position="159"/>
        <end position="177"/>
    </location>
</feature>
<feature type="transmembrane region" description="Helical" evidence="7">
    <location>
        <begin position="318"/>
        <end position="340"/>
    </location>
</feature>
<comment type="subcellular location">
    <subcellularLocation>
        <location evidence="1">Cell membrane</location>
        <topology evidence="1">Multi-pass membrane protein</topology>
    </subcellularLocation>
</comment>
<keyword evidence="6 7" id="KW-0472">Membrane</keyword>
<keyword evidence="4 7" id="KW-0812">Transmembrane</keyword>
<dbReference type="EMBL" id="LT559118">
    <property type="protein sequence ID" value="SBO90648.1"/>
    <property type="molecule type" value="Genomic_DNA"/>
</dbReference>
<feature type="transmembrane region" description="Helical" evidence="7">
    <location>
        <begin position="60"/>
        <end position="83"/>
    </location>
</feature>
<dbReference type="InterPro" id="IPR036259">
    <property type="entry name" value="MFS_trans_sf"/>
</dbReference>
<dbReference type="AlphaFoldDB" id="A0A1M4DVR2"/>
<sequence>MRMTSSPTEQSKGWRARLLESVELQTGPRRVLAISTLVNTTGSGLFLTAGALYFTRVVGLSVVEVGAGLTIAGFAALAAGIPVGRMADRWGPRRLWAMFLVLEACAMAGFLFVNSFPSFVVMACASQFAAAASQTARMPVFRRIGGAGATRLRAVIRSLVNVGTSLGALAAGVVITIDTRSAYTVLILANAISFAVNVFLVLLLPKLDPLRAKSESTTGVALRDKPFLAVTVLNGILALQGPVLTFAIPLWIVQNTAAPRSIFAILVTINTVLVALFQLSATKGINGVIKAGSAARTASFGLFLAFILFGWASGLTATVATVLLIVGVVVLTLAELRYAAAEFELSFGLAPAQLQGEYSGVFGLGQGLAASAGPYLLAVLVLGGAGITGWIVLGVLMVAAGLLVPAAVAWAERTRSHEPEAESEAKA</sequence>
<evidence type="ECO:0000256" key="5">
    <source>
        <dbReference type="ARBA" id="ARBA00022989"/>
    </source>
</evidence>
<dbReference type="PANTHER" id="PTHR23517:SF2">
    <property type="entry name" value="MULTIDRUG RESISTANCE PROTEIN MDTH"/>
    <property type="match status" value="1"/>
</dbReference>
<keyword evidence="2" id="KW-0813">Transport</keyword>
<dbReference type="GO" id="GO:0022857">
    <property type="term" value="F:transmembrane transporter activity"/>
    <property type="evidence" value="ECO:0007669"/>
    <property type="project" value="InterPro"/>
</dbReference>
<feature type="transmembrane region" description="Helical" evidence="7">
    <location>
        <begin position="361"/>
        <end position="381"/>
    </location>
</feature>
<name>A0A1M4DVR2_9ACTN</name>
<reference evidence="8" key="1">
    <citation type="submission" date="2016-04" db="EMBL/GenBank/DDBJ databases">
        <authorList>
            <person name="Evans L.H."/>
            <person name="Alamgir A."/>
            <person name="Owens N."/>
            <person name="Weber N.D."/>
            <person name="Virtaneva K."/>
            <person name="Barbian K."/>
            <person name="Babar A."/>
            <person name="Rosenke K."/>
        </authorList>
    </citation>
    <scope>NUCLEOTIDE SEQUENCE</scope>
    <source>
        <strain evidence="8">Nono1</strain>
    </source>
</reference>